<gene>
    <name evidence="1" type="ORF">L9F63_012175</name>
</gene>
<evidence type="ECO:0008006" key="3">
    <source>
        <dbReference type="Google" id="ProtNLM"/>
    </source>
</evidence>
<evidence type="ECO:0000313" key="2">
    <source>
        <dbReference type="Proteomes" id="UP001233999"/>
    </source>
</evidence>
<dbReference type="AlphaFoldDB" id="A0AAD8AD61"/>
<dbReference type="InterPro" id="IPR036236">
    <property type="entry name" value="Znf_C2H2_sf"/>
</dbReference>
<feature type="non-terminal residue" evidence="1">
    <location>
        <position position="74"/>
    </location>
</feature>
<evidence type="ECO:0000313" key="1">
    <source>
        <dbReference type="EMBL" id="KAJ9596794.1"/>
    </source>
</evidence>
<accession>A0AAD8AD61</accession>
<name>A0AAD8AD61_DIPPU</name>
<protein>
    <recommendedName>
        <fullName evidence="3">Longitudinals lacking protein</fullName>
    </recommendedName>
</protein>
<keyword evidence="2" id="KW-1185">Reference proteome</keyword>
<reference evidence="1" key="1">
    <citation type="journal article" date="2023" name="IScience">
        <title>Live-bearing cockroach genome reveals convergent evolutionary mechanisms linked to viviparity in insects and beyond.</title>
        <authorList>
            <person name="Fouks B."/>
            <person name="Harrison M.C."/>
            <person name="Mikhailova A.A."/>
            <person name="Marchal E."/>
            <person name="English S."/>
            <person name="Carruthers M."/>
            <person name="Jennings E.C."/>
            <person name="Chiamaka E.L."/>
            <person name="Frigard R.A."/>
            <person name="Pippel M."/>
            <person name="Attardo G.M."/>
            <person name="Benoit J.B."/>
            <person name="Bornberg-Bauer E."/>
            <person name="Tobe S.S."/>
        </authorList>
    </citation>
    <scope>NUCLEOTIDE SEQUENCE</scope>
    <source>
        <strain evidence="1">Stay&amp;Tobe</strain>
    </source>
</reference>
<comment type="caution">
    <text evidence="1">The sequence shown here is derived from an EMBL/GenBank/DDBJ whole genome shotgun (WGS) entry which is preliminary data.</text>
</comment>
<proteinExistence type="predicted"/>
<organism evidence="1 2">
    <name type="scientific">Diploptera punctata</name>
    <name type="common">Pacific beetle cockroach</name>
    <dbReference type="NCBI Taxonomy" id="6984"/>
    <lineage>
        <taxon>Eukaryota</taxon>
        <taxon>Metazoa</taxon>
        <taxon>Ecdysozoa</taxon>
        <taxon>Arthropoda</taxon>
        <taxon>Hexapoda</taxon>
        <taxon>Insecta</taxon>
        <taxon>Pterygota</taxon>
        <taxon>Neoptera</taxon>
        <taxon>Polyneoptera</taxon>
        <taxon>Dictyoptera</taxon>
        <taxon>Blattodea</taxon>
        <taxon>Blaberoidea</taxon>
        <taxon>Blaberidae</taxon>
        <taxon>Diplopterinae</taxon>
        <taxon>Diploptera</taxon>
    </lineage>
</organism>
<dbReference type="SUPFAM" id="SSF57667">
    <property type="entry name" value="beta-beta-alpha zinc fingers"/>
    <property type="match status" value="1"/>
</dbReference>
<dbReference type="Proteomes" id="UP001233999">
    <property type="component" value="Unassembled WGS sequence"/>
</dbReference>
<sequence length="74" mass="8936">EKKKYPWCGKTYKYKRSMSAHLKVECGKEPQLHCPYCPHRSKKNHHLQAHIRAIHKDINNSDNIKECKNLRFYQ</sequence>
<reference evidence="1" key="2">
    <citation type="submission" date="2023-05" db="EMBL/GenBank/DDBJ databases">
        <authorList>
            <person name="Fouks B."/>
        </authorList>
    </citation>
    <scope>NUCLEOTIDE SEQUENCE</scope>
    <source>
        <strain evidence="1">Stay&amp;Tobe</strain>
        <tissue evidence="1">Testes</tissue>
    </source>
</reference>
<dbReference type="Gene3D" id="3.30.160.60">
    <property type="entry name" value="Classic Zinc Finger"/>
    <property type="match status" value="1"/>
</dbReference>
<dbReference type="EMBL" id="JASPKZ010001960">
    <property type="protein sequence ID" value="KAJ9596794.1"/>
    <property type="molecule type" value="Genomic_DNA"/>
</dbReference>